<protein>
    <submittedName>
        <fullName evidence="3">ROK family transcriptional regulator</fullName>
    </submittedName>
</protein>
<dbReference type="EMBL" id="CP041690">
    <property type="protein sequence ID" value="QEE20097.1"/>
    <property type="molecule type" value="Genomic_DNA"/>
</dbReference>
<evidence type="ECO:0000259" key="2">
    <source>
        <dbReference type="Pfam" id="PF12802"/>
    </source>
</evidence>
<dbReference type="InterPro" id="IPR036388">
    <property type="entry name" value="WH-like_DNA-bd_sf"/>
</dbReference>
<dbReference type="InterPro" id="IPR043129">
    <property type="entry name" value="ATPase_NBD"/>
</dbReference>
<dbReference type="Pfam" id="PF12802">
    <property type="entry name" value="MarR_2"/>
    <property type="match status" value="1"/>
</dbReference>
<reference evidence="3 4" key="1">
    <citation type="journal article" date="2015" name="Int. J. Syst. Evol. Microbiol.">
        <title>Youhaiella tibetensis gen. nov., sp. nov., isolated from subsurface sediment.</title>
        <authorList>
            <person name="Wang Y.X."/>
            <person name="Huang F.Q."/>
            <person name="Nogi Y."/>
            <person name="Pang S.J."/>
            <person name="Wang P.K."/>
            <person name="Lv J."/>
        </authorList>
    </citation>
    <scope>NUCLEOTIDE SEQUENCE [LARGE SCALE GENOMIC DNA]</scope>
    <source>
        <strain evidence="4">fig4</strain>
    </source>
</reference>
<comment type="similarity">
    <text evidence="1">Belongs to the ROK (NagC/XylR) family.</text>
</comment>
<evidence type="ECO:0000313" key="3">
    <source>
        <dbReference type="EMBL" id="QEE20097.1"/>
    </source>
</evidence>
<proteinExistence type="inferred from homology"/>
<dbReference type="KEGG" id="yti:FNA67_07875"/>
<dbReference type="PANTHER" id="PTHR18964:SF149">
    <property type="entry name" value="BIFUNCTIONAL UDP-N-ACETYLGLUCOSAMINE 2-EPIMERASE_N-ACETYLMANNOSAMINE KINASE"/>
    <property type="match status" value="1"/>
</dbReference>
<dbReference type="CDD" id="cd00090">
    <property type="entry name" value="HTH_ARSR"/>
    <property type="match status" value="1"/>
</dbReference>
<dbReference type="SUPFAM" id="SSF53067">
    <property type="entry name" value="Actin-like ATPase domain"/>
    <property type="match status" value="1"/>
</dbReference>
<evidence type="ECO:0000256" key="1">
    <source>
        <dbReference type="ARBA" id="ARBA00006479"/>
    </source>
</evidence>
<gene>
    <name evidence="3" type="ORF">FNA67_07875</name>
</gene>
<organism evidence="3 4">
    <name type="scientific">Paradevosia tibetensis</name>
    <dbReference type="NCBI Taxonomy" id="1447062"/>
    <lineage>
        <taxon>Bacteria</taxon>
        <taxon>Pseudomonadati</taxon>
        <taxon>Pseudomonadota</taxon>
        <taxon>Alphaproteobacteria</taxon>
        <taxon>Hyphomicrobiales</taxon>
        <taxon>Devosiaceae</taxon>
        <taxon>Paradevosia</taxon>
    </lineage>
</organism>
<dbReference type="InterPro" id="IPR011991">
    <property type="entry name" value="ArsR-like_HTH"/>
</dbReference>
<dbReference type="Proteomes" id="UP000321062">
    <property type="component" value="Chromosome"/>
</dbReference>
<accession>A0A5B9DLP6</accession>
<dbReference type="GO" id="GO:0003700">
    <property type="term" value="F:DNA-binding transcription factor activity"/>
    <property type="evidence" value="ECO:0007669"/>
    <property type="project" value="InterPro"/>
</dbReference>
<keyword evidence="4" id="KW-1185">Reference proteome</keyword>
<name>A0A5B9DLP6_9HYPH</name>
<dbReference type="Gene3D" id="1.10.10.10">
    <property type="entry name" value="Winged helix-like DNA-binding domain superfamily/Winged helix DNA-binding domain"/>
    <property type="match status" value="1"/>
</dbReference>
<dbReference type="InterPro" id="IPR000600">
    <property type="entry name" value="ROK"/>
</dbReference>
<evidence type="ECO:0000313" key="4">
    <source>
        <dbReference type="Proteomes" id="UP000321062"/>
    </source>
</evidence>
<dbReference type="RefSeq" id="WP_147655654.1">
    <property type="nucleotide sequence ID" value="NZ_BMFM01000001.1"/>
</dbReference>
<dbReference type="InterPro" id="IPR036390">
    <property type="entry name" value="WH_DNA-bd_sf"/>
</dbReference>
<dbReference type="SUPFAM" id="SSF46785">
    <property type="entry name" value="Winged helix' DNA-binding domain"/>
    <property type="match status" value="1"/>
</dbReference>
<dbReference type="PANTHER" id="PTHR18964">
    <property type="entry name" value="ROK (REPRESSOR, ORF, KINASE) FAMILY"/>
    <property type="match status" value="1"/>
</dbReference>
<dbReference type="InterPro" id="IPR000835">
    <property type="entry name" value="HTH_MarR-typ"/>
</dbReference>
<dbReference type="Pfam" id="PF00480">
    <property type="entry name" value="ROK"/>
    <property type="match status" value="1"/>
</dbReference>
<sequence length="397" mass="41338">MEVLAGSPRLLRNLNEKAVLERLLDQGSLTRMELEAFTGLSKPAVSDLLRRLESAGLIRKDGEKAGTYGPKAGLWSLEPRSACVAGVGVTPHGLNVAVADITGNLLAEVHSPKKPSELYQAGPELHRVIDEATRAAGISIKNLDQVVVGLPGIVDIQTGHLRKGQQLRNWEGFDIPASLMSSLGHNHVVVENDVNLVALEEMAVGAAKGVQTFVLFWVGEGVGGALVQAGRLVRGTTGSAGELGGAIVPERIAAPGEPVRVTLLENLLSVEGIEALLAEHGLAGGDHAEAVARAVKAAEQHAAFIEELAYRFAVGLAGAIGILDPDMVVLAGDIGQGGGRVLAQRVSALLARLPIALPQIVPTAVSENAVRAGAIELALEYTRERVFTGGSAARGLP</sequence>
<dbReference type="AlphaFoldDB" id="A0A5B9DLP6"/>
<dbReference type="OrthoDB" id="3523179at2"/>
<feature type="domain" description="HTH marR-type" evidence="2">
    <location>
        <begin position="15"/>
        <end position="60"/>
    </location>
</feature>
<dbReference type="Gene3D" id="3.30.420.40">
    <property type="match status" value="2"/>
</dbReference>